<dbReference type="PANTHER" id="PTHR14369:SF0">
    <property type="entry name" value="SURFEIT LOCUS PROTEIN 6"/>
    <property type="match status" value="1"/>
</dbReference>
<evidence type="ECO:0000313" key="6">
    <source>
        <dbReference type="EMBL" id="KAL3871456.1"/>
    </source>
</evidence>
<comment type="caution">
    <text evidence="6">The sequence shown here is derived from an EMBL/GenBank/DDBJ whole genome shotgun (WGS) entry which is preliminary data.</text>
</comment>
<feature type="compositionally biased region" description="Basic and acidic residues" evidence="4">
    <location>
        <begin position="305"/>
        <end position="321"/>
    </location>
</feature>
<organism evidence="6 7">
    <name type="scientific">Sinanodonta woodiana</name>
    <name type="common">Chinese pond mussel</name>
    <name type="synonym">Anodonta woodiana</name>
    <dbReference type="NCBI Taxonomy" id="1069815"/>
    <lineage>
        <taxon>Eukaryota</taxon>
        <taxon>Metazoa</taxon>
        <taxon>Spiralia</taxon>
        <taxon>Lophotrochozoa</taxon>
        <taxon>Mollusca</taxon>
        <taxon>Bivalvia</taxon>
        <taxon>Autobranchia</taxon>
        <taxon>Heteroconchia</taxon>
        <taxon>Palaeoheterodonta</taxon>
        <taxon>Unionida</taxon>
        <taxon>Unionoidea</taxon>
        <taxon>Unionidae</taxon>
        <taxon>Unioninae</taxon>
        <taxon>Sinanodonta</taxon>
    </lineage>
</organism>
<proteinExistence type="inferred from homology"/>
<feature type="compositionally biased region" description="Acidic residues" evidence="4">
    <location>
        <begin position="47"/>
        <end position="56"/>
    </location>
</feature>
<feature type="compositionally biased region" description="Basic residues" evidence="4">
    <location>
        <begin position="329"/>
        <end position="353"/>
    </location>
</feature>
<dbReference type="GO" id="GO:0005634">
    <property type="term" value="C:nucleus"/>
    <property type="evidence" value="ECO:0007669"/>
    <property type="project" value="UniProtKB-SubCell"/>
</dbReference>
<gene>
    <name evidence="6" type="ORF">ACJMK2_039452</name>
</gene>
<feature type="region of interest" description="Disordered" evidence="4">
    <location>
        <begin position="293"/>
        <end position="353"/>
    </location>
</feature>
<dbReference type="Pfam" id="PF04935">
    <property type="entry name" value="SURF6"/>
    <property type="match status" value="1"/>
</dbReference>
<feature type="compositionally biased region" description="Basic and acidic residues" evidence="4">
    <location>
        <begin position="57"/>
        <end position="73"/>
    </location>
</feature>
<evidence type="ECO:0000259" key="5">
    <source>
        <dbReference type="Pfam" id="PF04935"/>
    </source>
</evidence>
<evidence type="ECO:0000313" key="7">
    <source>
        <dbReference type="Proteomes" id="UP001634394"/>
    </source>
</evidence>
<keyword evidence="7" id="KW-1185">Reference proteome</keyword>
<accession>A0ABD3WCX7</accession>
<dbReference type="AlphaFoldDB" id="A0ABD3WCX7"/>
<comment type="subcellular location">
    <subcellularLocation>
        <location evidence="1">Nucleus</location>
    </subcellularLocation>
</comment>
<reference evidence="6 7" key="1">
    <citation type="submission" date="2024-11" db="EMBL/GenBank/DDBJ databases">
        <title>Chromosome-level genome assembly of the freshwater bivalve Anodonta woodiana.</title>
        <authorList>
            <person name="Chen X."/>
        </authorList>
    </citation>
    <scope>NUCLEOTIDE SEQUENCE [LARGE SCALE GENOMIC DNA]</scope>
    <source>
        <strain evidence="6">MN2024</strain>
        <tissue evidence="6">Gills</tissue>
    </source>
</reference>
<evidence type="ECO:0000256" key="3">
    <source>
        <dbReference type="ARBA" id="ARBA00023242"/>
    </source>
</evidence>
<feature type="region of interest" description="Disordered" evidence="4">
    <location>
        <begin position="136"/>
        <end position="203"/>
    </location>
</feature>
<dbReference type="EMBL" id="JBJQND010000007">
    <property type="protein sequence ID" value="KAL3871456.1"/>
    <property type="molecule type" value="Genomic_DNA"/>
</dbReference>
<evidence type="ECO:0000256" key="4">
    <source>
        <dbReference type="SAM" id="MobiDB-lite"/>
    </source>
</evidence>
<feature type="domain" description="Ribosomal RNA-processing protein 14/surfeit locus protein 6 C-terminal" evidence="5">
    <location>
        <begin position="138"/>
        <end position="340"/>
    </location>
</feature>
<feature type="compositionally biased region" description="Basic residues" evidence="4">
    <location>
        <begin position="293"/>
        <end position="304"/>
    </location>
</feature>
<name>A0ABD3WCX7_SINWO</name>
<dbReference type="InterPro" id="IPR029190">
    <property type="entry name" value="Rrp14/SURF6_C"/>
</dbReference>
<sequence length="353" mass="41096">MSNSAALAAGIKEDNAFFKHMLDLIPADLYFDSDTKKKIRGVNGIPDSDESEDDNEVENKTKFNSKKVTDPLKSKTVSQIQEELNGGESPMMTKIKEKKKHKKNKKKNKKDVKESKIAQNNLEILQDKLRVRIQELQAKRNLNADEKQEKKRLRRKQSKLKLKMRLKAEKQKKNQNIKGGNNEEGARKDSVDSNNISTGKRPIYNKEGKLVFSKFDFSDSKVKEKSQSGLTGKDYKRLLEKIEKRNQRINKLKEKDTSAAKNMEEKLQWQAAIHRAEGEKVKDNPELLKKALKRKEKMKDKRKKKWDERVQQTEQRMDAKQQKRQQNIKSKKQAKVEKKIKKAKKKGRIIPGF</sequence>
<feature type="compositionally biased region" description="Basic residues" evidence="4">
    <location>
        <begin position="96"/>
        <end position="110"/>
    </location>
</feature>
<evidence type="ECO:0000256" key="2">
    <source>
        <dbReference type="ARBA" id="ARBA00005904"/>
    </source>
</evidence>
<comment type="similarity">
    <text evidence="2">Belongs to the SURF6 family.</text>
</comment>
<evidence type="ECO:0000256" key="1">
    <source>
        <dbReference type="ARBA" id="ARBA00004123"/>
    </source>
</evidence>
<feature type="region of interest" description="Disordered" evidence="4">
    <location>
        <begin position="39"/>
        <end position="124"/>
    </location>
</feature>
<dbReference type="Proteomes" id="UP001634394">
    <property type="component" value="Unassembled WGS sequence"/>
</dbReference>
<protein>
    <recommendedName>
        <fullName evidence="5">Ribosomal RNA-processing protein 14/surfeit locus protein 6 C-terminal domain-containing protein</fullName>
    </recommendedName>
</protein>
<dbReference type="PANTHER" id="PTHR14369">
    <property type="entry name" value="SURFEIT LOCUS PROTEIN 6"/>
    <property type="match status" value="1"/>
</dbReference>
<feature type="compositionally biased region" description="Basic residues" evidence="4">
    <location>
        <begin position="150"/>
        <end position="165"/>
    </location>
</feature>
<keyword evidence="3" id="KW-0539">Nucleus</keyword>
<dbReference type="InterPro" id="IPR007019">
    <property type="entry name" value="SURF6"/>
</dbReference>